<dbReference type="EMBL" id="CAVMJV010000002">
    <property type="protein sequence ID" value="CAK5016640.1"/>
    <property type="molecule type" value="Genomic_DNA"/>
</dbReference>
<dbReference type="Proteomes" id="UP001497535">
    <property type="component" value="Unassembled WGS sequence"/>
</dbReference>
<protein>
    <submittedName>
        <fullName evidence="1">Uncharacterized protein</fullName>
    </submittedName>
</protein>
<comment type="caution">
    <text evidence="1">The sequence shown here is derived from an EMBL/GenBank/DDBJ whole genome shotgun (WGS) entry which is preliminary data.</text>
</comment>
<name>A0ACB0XT90_MELEN</name>
<accession>A0ACB0XT90</accession>
<keyword evidence="2" id="KW-1185">Reference proteome</keyword>
<evidence type="ECO:0000313" key="2">
    <source>
        <dbReference type="Proteomes" id="UP001497535"/>
    </source>
</evidence>
<reference evidence="1" key="1">
    <citation type="submission" date="2023-11" db="EMBL/GenBank/DDBJ databases">
        <authorList>
            <person name="Poullet M."/>
        </authorList>
    </citation>
    <scope>NUCLEOTIDE SEQUENCE</scope>
    <source>
        <strain evidence="1">E1834</strain>
    </source>
</reference>
<proteinExistence type="predicted"/>
<evidence type="ECO:0000313" key="1">
    <source>
        <dbReference type="EMBL" id="CAK5016640.1"/>
    </source>
</evidence>
<organism evidence="1 2">
    <name type="scientific">Meloidogyne enterolobii</name>
    <name type="common">Root-knot nematode worm</name>
    <name type="synonym">Meloidogyne mayaguensis</name>
    <dbReference type="NCBI Taxonomy" id="390850"/>
    <lineage>
        <taxon>Eukaryota</taxon>
        <taxon>Metazoa</taxon>
        <taxon>Ecdysozoa</taxon>
        <taxon>Nematoda</taxon>
        <taxon>Chromadorea</taxon>
        <taxon>Rhabditida</taxon>
        <taxon>Tylenchina</taxon>
        <taxon>Tylenchomorpha</taxon>
        <taxon>Tylenchoidea</taxon>
        <taxon>Meloidogynidae</taxon>
        <taxon>Meloidogyninae</taxon>
        <taxon>Meloidogyne</taxon>
    </lineage>
</organism>
<gene>
    <name evidence="1" type="ORF">MENTE1834_LOCUS3383</name>
</gene>
<sequence>MSTITCDFPEFDWLRNHWPFGGGHGQNNGGGNNEQINQFNQHIHHPVHPQEHPHEHPPVYQQPQQIPWLQPYHHQQQQHPQPIHPHMPIQPQIPWFQQQQQHHQQHHPHQQPQQAISYSDNNYTNSQSSSSNPQQFPSFNRLDSVNSRPYPQQDSDDEGSDNGGEPSQVTDYSDLDRKRRSASLMGQNDKEQKKNGKIQGNNLDKNQIINSDSKNQLSKKCLKN</sequence>